<reference evidence="3" key="1">
    <citation type="submission" date="2021-07" db="EMBL/GenBank/DDBJ databases">
        <title>Complete genome sequencing of a Clostridium isolate.</title>
        <authorList>
            <person name="Ueki A."/>
            <person name="Tonouchi A."/>
        </authorList>
    </citation>
    <scope>NUCLEOTIDE SEQUENCE [LARGE SCALE GENOMIC DNA]</scope>
    <source>
        <strain evidence="3">C5S11</strain>
    </source>
</reference>
<dbReference type="EMBL" id="AP024849">
    <property type="protein sequence ID" value="BCZ47438.1"/>
    <property type="molecule type" value="Genomic_DNA"/>
</dbReference>
<feature type="transmembrane region" description="Helical" evidence="1">
    <location>
        <begin position="65"/>
        <end position="84"/>
    </location>
</feature>
<protein>
    <recommendedName>
        <fullName evidence="4">Multidrug resistance efflux transporter family protein</fullName>
    </recommendedName>
</protein>
<keyword evidence="1" id="KW-0472">Membrane</keyword>
<evidence type="ECO:0008006" key="4">
    <source>
        <dbReference type="Google" id="ProtNLM"/>
    </source>
</evidence>
<feature type="transmembrane region" description="Helical" evidence="1">
    <location>
        <begin position="159"/>
        <end position="178"/>
    </location>
</feature>
<feature type="transmembrane region" description="Helical" evidence="1">
    <location>
        <begin position="269"/>
        <end position="284"/>
    </location>
</feature>
<dbReference type="RefSeq" id="WP_224033776.1">
    <property type="nucleotide sequence ID" value="NZ_AP024849.1"/>
</dbReference>
<keyword evidence="3" id="KW-1185">Reference proteome</keyword>
<feature type="transmembrane region" description="Helical" evidence="1">
    <location>
        <begin position="96"/>
        <end position="117"/>
    </location>
</feature>
<accession>A0ABN6J2M5</accession>
<evidence type="ECO:0000313" key="3">
    <source>
        <dbReference type="Proteomes" id="UP000824633"/>
    </source>
</evidence>
<keyword evidence="1" id="KW-1133">Transmembrane helix</keyword>
<evidence type="ECO:0000313" key="2">
    <source>
        <dbReference type="EMBL" id="BCZ47438.1"/>
    </source>
</evidence>
<dbReference type="Pfam" id="PF13536">
    <property type="entry name" value="EmrE"/>
    <property type="match status" value="1"/>
</dbReference>
<dbReference type="Proteomes" id="UP000824633">
    <property type="component" value="Chromosome"/>
</dbReference>
<name>A0ABN6J2M5_9CLOT</name>
<feature type="transmembrane region" description="Helical" evidence="1">
    <location>
        <begin position="199"/>
        <end position="223"/>
    </location>
</feature>
<organism evidence="2 3">
    <name type="scientific">Clostridium gelidum</name>
    <dbReference type="NCBI Taxonomy" id="704125"/>
    <lineage>
        <taxon>Bacteria</taxon>
        <taxon>Bacillati</taxon>
        <taxon>Bacillota</taxon>
        <taxon>Clostridia</taxon>
        <taxon>Eubacteriales</taxon>
        <taxon>Clostridiaceae</taxon>
        <taxon>Clostridium</taxon>
    </lineage>
</organism>
<evidence type="ECO:0000256" key="1">
    <source>
        <dbReference type="SAM" id="Phobius"/>
    </source>
</evidence>
<keyword evidence="1" id="KW-0812">Transmembrane</keyword>
<feature type="transmembrane region" description="Helical" evidence="1">
    <location>
        <begin position="137"/>
        <end position="153"/>
    </location>
</feature>
<feature type="transmembrane region" description="Helical" evidence="1">
    <location>
        <begin position="229"/>
        <end position="248"/>
    </location>
</feature>
<gene>
    <name evidence="2" type="primary">yjlA</name>
    <name evidence="2" type="ORF">psyc5s11_35050</name>
</gene>
<sequence>MIKSLILGILASFFFAFTFVLNQQMNISGGSWLWSSSLRYIFMLPILFIIMIIRNELFDVLNDIIKNPIQWITWSTIGFGLFYAPLCFASEYGTSWLVAGTWQITIVAGAFMSPLFFKTIEIKNRIYKIRNKIPKKFLVISSIILLGIYLMQSEEASDIFDLKILLGIISVILAAFSYPLGNRKMIEVCDNRFNTFQRVFGMTLCSMPFWIIISIYGCVSFGLPSKGQVVQSFIVAIFSGIIATILFFKATDIVSYDTYKLSIVESTQSGEVIFTLLGGITIFHDKAPTMIGLIGVILVVSGMILNCLIEK</sequence>
<dbReference type="InterPro" id="IPR032713">
    <property type="entry name" value="EmrE"/>
</dbReference>
<feature type="transmembrane region" description="Helical" evidence="1">
    <location>
        <begin position="290"/>
        <end position="309"/>
    </location>
</feature>
<feature type="transmembrane region" description="Helical" evidence="1">
    <location>
        <begin position="32"/>
        <end position="53"/>
    </location>
</feature>
<proteinExistence type="predicted"/>